<keyword evidence="2" id="KW-1003">Cell membrane</keyword>
<feature type="transmembrane region" description="Helical" evidence="6">
    <location>
        <begin position="280"/>
        <end position="298"/>
    </location>
</feature>
<dbReference type="PANTHER" id="PTHR33529">
    <property type="entry name" value="SLR0882 PROTEIN-RELATED"/>
    <property type="match status" value="1"/>
</dbReference>
<dbReference type="EMBL" id="VLLN01000002">
    <property type="protein sequence ID" value="TWJ32956.1"/>
    <property type="molecule type" value="Genomic_DNA"/>
</dbReference>
<evidence type="ECO:0000256" key="2">
    <source>
        <dbReference type="ARBA" id="ARBA00022475"/>
    </source>
</evidence>
<reference evidence="7 8" key="1">
    <citation type="submission" date="2019-07" db="EMBL/GenBank/DDBJ databases">
        <title>Genomic Encyclopedia of Archaeal and Bacterial Type Strains, Phase II (KMG-II): from individual species to whole genera.</title>
        <authorList>
            <person name="Goeker M."/>
        </authorList>
    </citation>
    <scope>NUCLEOTIDE SEQUENCE [LARGE SCALE GENOMIC DNA]</scope>
    <source>
        <strain evidence="7 8">ATCC BAA-1139</strain>
    </source>
</reference>
<accession>A0A562WT07</accession>
<dbReference type="GO" id="GO:0015920">
    <property type="term" value="P:lipopolysaccharide transport"/>
    <property type="evidence" value="ECO:0007669"/>
    <property type="project" value="TreeGrafter"/>
</dbReference>
<feature type="transmembrane region" description="Helical" evidence="6">
    <location>
        <begin position="334"/>
        <end position="356"/>
    </location>
</feature>
<evidence type="ECO:0000256" key="6">
    <source>
        <dbReference type="SAM" id="Phobius"/>
    </source>
</evidence>
<evidence type="ECO:0000256" key="1">
    <source>
        <dbReference type="ARBA" id="ARBA00004651"/>
    </source>
</evidence>
<dbReference type="AlphaFoldDB" id="A0A562WT07"/>
<dbReference type="NCBIfam" id="TIGR04407">
    <property type="entry name" value="LptF_YjgP"/>
    <property type="match status" value="1"/>
</dbReference>
<proteinExistence type="predicted"/>
<evidence type="ECO:0000313" key="7">
    <source>
        <dbReference type="EMBL" id="TWJ32956.1"/>
    </source>
</evidence>
<feature type="transmembrane region" description="Helical" evidence="6">
    <location>
        <begin position="98"/>
        <end position="122"/>
    </location>
</feature>
<keyword evidence="4 6" id="KW-1133">Transmembrane helix</keyword>
<dbReference type="InterPro" id="IPR030922">
    <property type="entry name" value="LptF"/>
</dbReference>
<dbReference type="GO" id="GO:0055085">
    <property type="term" value="P:transmembrane transport"/>
    <property type="evidence" value="ECO:0007669"/>
    <property type="project" value="InterPro"/>
</dbReference>
<protein>
    <submittedName>
        <fullName evidence="7">Lipopolysaccharide export system permease protein</fullName>
    </submittedName>
</protein>
<dbReference type="GO" id="GO:0043190">
    <property type="term" value="C:ATP-binding cassette (ABC) transporter complex"/>
    <property type="evidence" value="ECO:0007669"/>
    <property type="project" value="InterPro"/>
</dbReference>
<organism evidence="7 8">
    <name type="scientific">Geobacter argillaceus</name>
    <dbReference type="NCBI Taxonomy" id="345631"/>
    <lineage>
        <taxon>Bacteria</taxon>
        <taxon>Pseudomonadati</taxon>
        <taxon>Thermodesulfobacteriota</taxon>
        <taxon>Desulfuromonadia</taxon>
        <taxon>Geobacterales</taxon>
        <taxon>Geobacteraceae</taxon>
        <taxon>Geobacter</taxon>
    </lineage>
</organism>
<evidence type="ECO:0000256" key="5">
    <source>
        <dbReference type="ARBA" id="ARBA00023136"/>
    </source>
</evidence>
<comment type="subcellular location">
    <subcellularLocation>
        <location evidence="1">Cell membrane</location>
        <topology evidence="1">Multi-pass membrane protein</topology>
    </subcellularLocation>
</comment>
<dbReference type="Pfam" id="PF03739">
    <property type="entry name" value="LptF_LptG"/>
    <property type="match status" value="1"/>
</dbReference>
<evidence type="ECO:0000313" key="8">
    <source>
        <dbReference type="Proteomes" id="UP000319449"/>
    </source>
</evidence>
<evidence type="ECO:0000256" key="3">
    <source>
        <dbReference type="ARBA" id="ARBA00022692"/>
    </source>
</evidence>
<keyword evidence="3 6" id="KW-0812">Transmembrane</keyword>
<keyword evidence="5 6" id="KW-0472">Membrane</keyword>
<comment type="caution">
    <text evidence="7">The sequence shown here is derived from an EMBL/GenBank/DDBJ whole genome shotgun (WGS) entry which is preliminary data.</text>
</comment>
<keyword evidence="8" id="KW-1185">Reference proteome</keyword>
<dbReference type="RefSeq" id="WP_145017497.1">
    <property type="nucleotide sequence ID" value="NZ_VLLN01000002.1"/>
</dbReference>
<feature type="transmembrane region" description="Helical" evidence="6">
    <location>
        <begin position="305"/>
        <end position="322"/>
    </location>
</feature>
<dbReference type="PANTHER" id="PTHR33529:SF6">
    <property type="entry name" value="YJGP_YJGQ FAMILY PERMEASE"/>
    <property type="match status" value="1"/>
</dbReference>
<feature type="transmembrane region" description="Helical" evidence="6">
    <location>
        <begin position="53"/>
        <end position="77"/>
    </location>
</feature>
<dbReference type="InterPro" id="IPR005495">
    <property type="entry name" value="LptG/LptF_permease"/>
</dbReference>
<dbReference type="OrthoDB" id="9792188at2"/>
<evidence type="ECO:0000256" key="4">
    <source>
        <dbReference type="ARBA" id="ARBA00022989"/>
    </source>
</evidence>
<dbReference type="Proteomes" id="UP000319449">
    <property type="component" value="Unassembled WGS sequence"/>
</dbReference>
<gene>
    <name evidence="7" type="ORF">JN12_00367</name>
</gene>
<feature type="transmembrane region" description="Helical" evidence="6">
    <location>
        <begin position="12"/>
        <end position="33"/>
    </location>
</feature>
<sequence length="383" mass="42537">MKRLHLYILREIAAPLILGLATFTAVLLMGRMLKLADMVISKGVPLGDVLLLVTYLLPYFAIFTIPMAFLLAVLLAFGRLSADSEVTAMKACGMSLSAMLPPVLLAALVAYLATTFMALYALPRGNTAFKELLQQVVENRINLSVKPQVFNDDLPGLVLYTDRFDERTGTMHGILVQDDRNRTTPTTIFARSGTLRHDQGRSMVILTLEQGSIQQLVPGKTFRQLCFDSYQLAVSLARADKDIARNELDMDLDEIRGNLRTGGFPAKLMKDMELEVHRRFALPFACFVFAVIGLPLGIQNQRSGRGAGFAVSIGVLLAYYIAFSAFRTLGEKAILYPAVAMWLPNVLFLAIGLLFFRQASEEQRILPSRLRLTRFLRRRGGTA</sequence>
<name>A0A562WT07_9BACT</name>